<keyword evidence="3" id="KW-0677">Repeat</keyword>
<feature type="disulfide bond" evidence="5">
    <location>
        <begin position="499"/>
        <end position="526"/>
    </location>
</feature>
<accession>A0AAV7QJ66</accession>
<keyword evidence="9" id="KW-1185">Reference proteome</keyword>
<evidence type="ECO:0000259" key="7">
    <source>
        <dbReference type="PROSITE" id="PS50923"/>
    </source>
</evidence>
<evidence type="ECO:0000256" key="2">
    <source>
        <dbReference type="ARBA" id="ARBA00022729"/>
    </source>
</evidence>
<comment type="caution">
    <text evidence="8">The sequence shown here is derived from an EMBL/GenBank/DDBJ whole genome shotgun (WGS) entry which is preliminary data.</text>
</comment>
<keyword evidence="1 5" id="KW-0768">Sushi</keyword>
<feature type="domain" description="Sushi" evidence="7">
    <location>
        <begin position="97"/>
        <end position="162"/>
    </location>
</feature>
<dbReference type="CDD" id="cd00033">
    <property type="entry name" value="CCP"/>
    <property type="match status" value="13"/>
</dbReference>
<feature type="domain" description="Sushi" evidence="7">
    <location>
        <begin position="779"/>
        <end position="843"/>
    </location>
</feature>
<feature type="signal peptide" evidence="6">
    <location>
        <begin position="1"/>
        <end position="31"/>
    </location>
</feature>
<dbReference type="PROSITE" id="PS50923">
    <property type="entry name" value="SUSHI"/>
    <property type="match status" value="13"/>
</dbReference>
<evidence type="ECO:0000256" key="5">
    <source>
        <dbReference type="PROSITE-ProRule" id="PRU00302"/>
    </source>
</evidence>
<feature type="domain" description="Sushi" evidence="7">
    <location>
        <begin position="163"/>
        <end position="226"/>
    </location>
</feature>
<dbReference type="InterPro" id="IPR035976">
    <property type="entry name" value="Sushi/SCR/CCP_sf"/>
</dbReference>
<dbReference type="Proteomes" id="UP001066276">
    <property type="component" value="Chromosome 6"/>
</dbReference>
<evidence type="ECO:0000256" key="3">
    <source>
        <dbReference type="ARBA" id="ARBA00022737"/>
    </source>
</evidence>
<gene>
    <name evidence="8" type="ORF">NDU88_004707</name>
</gene>
<dbReference type="PANTHER" id="PTHR45656">
    <property type="entry name" value="PROTEIN CBR-CLEC-78"/>
    <property type="match status" value="1"/>
</dbReference>
<keyword evidence="2 6" id="KW-0732">Signal</keyword>
<dbReference type="FunFam" id="2.10.70.10:FF:000014">
    <property type="entry name" value="Membrane cofactor protein"/>
    <property type="match status" value="1"/>
</dbReference>
<dbReference type="InterPro" id="IPR051277">
    <property type="entry name" value="SEZ6_CSMD_C4BPB_Regulators"/>
</dbReference>
<comment type="caution">
    <text evidence="5">Lacks conserved residue(s) required for the propagation of feature annotation.</text>
</comment>
<feature type="domain" description="Sushi" evidence="7">
    <location>
        <begin position="715"/>
        <end position="778"/>
    </location>
</feature>
<feature type="chain" id="PRO_5043608412" description="Sushi domain-containing protein" evidence="6">
    <location>
        <begin position="32"/>
        <end position="927"/>
    </location>
</feature>
<feature type="domain" description="Sushi" evidence="7">
    <location>
        <begin position="289"/>
        <end position="348"/>
    </location>
</feature>
<evidence type="ECO:0000313" key="8">
    <source>
        <dbReference type="EMBL" id="KAJ1138320.1"/>
    </source>
</evidence>
<sequence length="927" mass="104445">MAASRTKDFRWRSTATLCSIWLAAFTANVSGDCGPPPSVHYAIPEKGADSDLFPVGTTVTYKCDAGKHYVKIDEKSDTVSCLEDSSWSPIEQFCKIQSCGMPTRFEYGELLEEYLTAEIFPVGSTVMYKCRPGYVLKYRGIKPVLQCLPSLQWSKRLEFCHRRDCGNPGEPENGVVNVPAGESDDPDTKFGSVVTFSCLKGFKLIGRNTRTCTATGWRNSVPICEPVVCDDPPDIANGTHSGYGQDQFQYLAAVTYRCNSNYFRLSGSRVNYCTETGQWNEPAPECKDTRCSNPVLENGHKVLGFKSQYVVSDEVEFRCDEGFRTNDRLIIHCEEEDKWVPKMPVCQPIVCGEPPAMVNGSHSGMDRKVFRYHEYVTYHCISEDLSLIGNDRIQCIGNGYWSGKAPLCKDVLCETPTLLNGKINNVHHPLRYKSTIEFTCNRYFILKGEPRSQCSEYSTWIPEVPECKDLRCQLPALENGRILNANHQYTIGEKLFVSCNPGFRVSGSNRITCGEGNDWHPPAPWCRPIICGKPPDIPNGTHNGTNREEFGYKEIIEYQCNAENLLFSGSKTMTCQQNERWSGATPSCKVVTCNNPDLQDGKVVTDLQPPFQYKHTVSFECHSNFQLVGEPNSTCDRNGRWRPTLPRCQRTSCPLPSVKNGYVTTLGGKRRETTFKAGKVYEVACNETYTLDRRHTAYCDQKYNWNTTFPSCSPIVCPEPVVKNGYAVLVYNASGFEKEYGVSDKMEVRCNGGYTLNVIDEIVCQADSTWSSLPTCQFISCDEPRVENGHIVCKNIIMPPLESGYQLSDNITFQCNDGYTMNGINQIQCKADSRWSTLPTCKPGSRFLPLEVGNFNEDEHQTQEKDMIIETRASEICLHVFQSIRENREKMNIHETQTHLLLQNVCLALKSIQSRYKTTTPQPVTDE</sequence>
<evidence type="ECO:0000313" key="9">
    <source>
        <dbReference type="Proteomes" id="UP001066276"/>
    </source>
</evidence>
<protein>
    <recommendedName>
        <fullName evidence="7">Sushi domain-containing protein</fullName>
    </recommendedName>
</protein>
<evidence type="ECO:0000256" key="6">
    <source>
        <dbReference type="SAM" id="SignalP"/>
    </source>
</evidence>
<feature type="domain" description="Sushi" evidence="7">
    <location>
        <begin position="651"/>
        <end position="714"/>
    </location>
</feature>
<dbReference type="AlphaFoldDB" id="A0AAV7QJ66"/>
<dbReference type="InterPro" id="IPR000436">
    <property type="entry name" value="Sushi_SCR_CCP_dom"/>
</dbReference>
<reference evidence="8" key="1">
    <citation type="journal article" date="2022" name="bioRxiv">
        <title>Sequencing and chromosome-scale assembly of the giantPleurodeles waltlgenome.</title>
        <authorList>
            <person name="Brown T."/>
            <person name="Elewa A."/>
            <person name="Iarovenko S."/>
            <person name="Subramanian E."/>
            <person name="Araus A.J."/>
            <person name="Petzold A."/>
            <person name="Susuki M."/>
            <person name="Suzuki K.-i.T."/>
            <person name="Hayashi T."/>
            <person name="Toyoda A."/>
            <person name="Oliveira C."/>
            <person name="Osipova E."/>
            <person name="Leigh N.D."/>
            <person name="Simon A."/>
            <person name="Yun M.H."/>
        </authorList>
    </citation>
    <scope>NUCLEOTIDE SEQUENCE</scope>
    <source>
        <strain evidence="8">20211129_DDA</strain>
        <tissue evidence="8">Liver</tissue>
    </source>
</reference>
<feature type="disulfide bond" evidence="5">
    <location>
        <begin position="621"/>
        <end position="648"/>
    </location>
</feature>
<dbReference type="EMBL" id="JANPWB010000010">
    <property type="protein sequence ID" value="KAJ1138320.1"/>
    <property type="molecule type" value="Genomic_DNA"/>
</dbReference>
<name>A0AAV7QJ66_PLEWA</name>
<organism evidence="8 9">
    <name type="scientific">Pleurodeles waltl</name>
    <name type="common">Iberian ribbed newt</name>
    <dbReference type="NCBI Taxonomy" id="8319"/>
    <lineage>
        <taxon>Eukaryota</taxon>
        <taxon>Metazoa</taxon>
        <taxon>Chordata</taxon>
        <taxon>Craniata</taxon>
        <taxon>Vertebrata</taxon>
        <taxon>Euteleostomi</taxon>
        <taxon>Amphibia</taxon>
        <taxon>Batrachia</taxon>
        <taxon>Caudata</taxon>
        <taxon>Salamandroidea</taxon>
        <taxon>Salamandridae</taxon>
        <taxon>Pleurodelinae</taxon>
        <taxon>Pleurodeles</taxon>
    </lineage>
</organism>
<feature type="domain" description="Sushi" evidence="7">
    <location>
        <begin position="31"/>
        <end position="96"/>
    </location>
</feature>
<evidence type="ECO:0000256" key="1">
    <source>
        <dbReference type="ARBA" id="ARBA00022659"/>
    </source>
</evidence>
<keyword evidence="4 5" id="KW-1015">Disulfide bond</keyword>
<feature type="domain" description="Sushi" evidence="7">
    <location>
        <begin position="470"/>
        <end position="528"/>
    </location>
</feature>
<feature type="disulfide bond" evidence="5">
    <location>
        <begin position="440"/>
        <end position="467"/>
    </location>
</feature>
<feature type="domain" description="Sushi" evidence="7">
    <location>
        <begin position="529"/>
        <end position="590"/>
    </location>
</feature>
<dbReference type="PANTHER" id="PTHR45656:SF4">
    <property type="entry name" value="PROTEIN CBR-CLEC-78"/>
    <property type="match status" value="1"/>
</dbReference>
<feature type="domain" description="Sushi" evidence="7">
    <location>
        <begin position="349"/>
        <end position="410"/>
    </location>
</feature>
<feature type="disulfide bond" evidence="5">
    <location>
        <begin position="319"/>
        <end position="346"/>
    </location>
</feature>
<feature type="domain" description="Sushi" evidence="7">
    <location>
        <begin position="411"/>
        <end position="469"/>
    </location>
</feature>
<feature type="domain" description="Sushi" evidence="7">
    <location>
        <begin position="227"/>
        <end position="288"/>
    </location>
</feature>
<feature type="disulfide bond" evidence="5">
    <location>
        <begin position="685"/>
        <end position="712"/>
    </location>
</feature>
<dbReference type="Pfam" id="PF00084">
    <property type="entry name" value="Sushi"/>
    <property type="match status" value="13"/>
</dbReference>
<proteinExistence type="predicted"/>
<dbReference type="SUPFAM" id="SSF57535">
    <property type="entry name" value="Complement control module/SCR domain"/>
    <property type="match status" value="13"/>
</dbReference>
<dbReference type="Gene3D" id="2.10.70.10">
    <property type="entry name" value="Complement Module, domain 1"/>
    <property type="match status" value="13"/>
</dbReference>
<evidence type="ECO:0000256" key="4">
    <source>
        <dbReference type="ARBA" id="ARBA00023157"/>
    </source>
</evidence>
<dbReference type="SMART" id="SM00032">
    <property type="entry name" value="CCP"/>
    <property type="match status" value="13"/>
</dbReference>
<feature type="domain" description="Sushi" evidence="7">
    <location>
        <begin position="591"/>
        <end position="650"/>
    </location>
</feature>